<protein>
    <submittedName>
        <fullName evidence="2">BQ5605_C014g07422 protein</fullName>
    </submittedName>
</protein>
<evidence type="ECO:0000313" key="3">
    <source>
        <dbReference type="Proteomes" id="UP000249464"/>
    </source>
</evidence>
<name>A0A2X0LY49_9BASI</name>
<dbReference type="Proteomes" id="UP000249464">
    <property type="component" value="Unassembled WGS sequence"/>
</dbReference>
<dbReference type="EMBL" id="FQNC01000016">
    <property type="protein sequence ID" value="SGY18641.1"/>
    <property type="molecule type" value="Genomic_DNA"/>
</dbReference>
<organism evidence="2 3">
    <name type="scientific">Microbotryum silenes-dioicae</name>
    <dbReference type="NCBI Taxonomy" id="796604"/>
    <lineage>
        <taxon>Eukaryota</taxon>
        <taxon>Fungi</taxon>
        <taxon>Dikarya</taxon>
        <taxon>Basidiomycota</taxon>
        <taxon>Pucciniomycotina</taxon>
        <taxon>Microbotryomycetes</taxon>
        <taxon>Microbotryales</taxon>
        <taxon>Microbotryaceae</taxon>
        <taxon>Microbotryum</taxon>
    </lineage>
</organism>
<feature type="signal peptide" evidence="1">
    <location>
        <begin position="1"/>
        <end position="36"/>
    </location>
</feature>
<evidence type="ECO:0000256" key="1">
    <source>
        <dbReference type="SAM" id="SignalP"/>
    </source>
</evidence>
<dbReference type="AlphaFoldDB" id="A0A2X0LY49"/>
<accession>A0A2X0LY49</accession>
<gene>
    <name evidence="2" type="primary">BQ5605_C014g07422</name>
    <name evidence="2" type="ORF">BQ5605_C014G07422</name>
</gene>
<reference evidence="2 3" key="1">
    <citation type="submission" date="2016-11" db="EMBL/GenBank/DDBJ databases">
        <authorList>
            <person name="Jaros S."/>
            <person name="Januszkiewicz K."/>
            <person name="Wedrychowicz H."/>
        </authorList>
    </citation>
    <scope>NUCLEOTIDE SEQUENCE [LARGE SCALE GENOMIC DNA]</scope>
</reference>
<proteinExistence type="predicted"/>
<evidence type="ECO:0000313" key="2">
    <source>
        <dbReference type="EMBL" id="SGY18641.1"/>
    </source>
</evidence>
<keyword evidence="3" id="KW-1185">Reference proteome</keyword>
<keyword evidence="1" id="KW-0732">Signal</keyword>
<feature type="chain" id="PRO_5015862801" evidence="1">
    <location>
        <begin position="37"/>
        <end position="207"/>
    </location>
</feature>
<sequence>MAMPSPLATGATPTIPAKQLATLTLLLSALTTAASGTAAPATTSGTTHTAFPKHAHLDGVKTFANWTRQLRLCLADDIRLYVLDGIVPNDWTPLQRSARDVVARKILANLINLAKVSAVLDKIPTGDLTAPKIYSTQKSRYAPDDATHTLELFLQLWGFRPMPGTVANLTGGSWSSKLLRKRSLTPRLLSCDQRSLVIREAARAGLF</sequence>